<evidence type="ECO:0000313" key="1">
    <source>
        <dbReference type="EMBL" id="TQD72981.1"/>
    </source>
</evidence>
<dbReference type="GO" id="GO:0005886">
    <property type="term" value="C:plasma membrane"/>
    <property type="evidence" value="ECO:0007669"/>
    <property type="project" value="TreeGrafter"/>
</dbReference>
<accession>A0A540KFH9</accession>
<gene>
    <name evidence="1" type="ORF">C1H46_041496</name>
</gene>
<dbReference type="AlphaFoldDB" id="A0A540KFH9"/>
<dbReference type="STRING" id="106549.A0A540KFH9"/>
<dbReference type="Proteomes" id="UP000315295">
    <property type="component" value="Unassembled WGS sequence"/>
</dbReference>
<sequence length="107" mass="11857">MPDAIQFIFIPITSLLRDVSGKGFLSQAINPYLRHKPPIADLQYFLDFQAHKIWAQVLNELALGPASNRATQSPAIHVCLLSPQLYVNTVHVGVANRPVMGMSLYIS</sequence>
<dbReference type="PANTHER" id="PTHR33199">
    <property type="entry name" value="MACPF DOMAIN-CONTAINING PROTEIN CAD1"/>
    <property type="match status" value="1"/>
</dbReference>
<dbReference type="GO" id="GO:2000031">
    <property type="term" value="P:regulation of salicylic acid mediated signaling pathway"/>
    <property type="evidence" value="ECO:0007669"/>
    <property type="project" value="InterPro"/>
</dbReference>
<protein>
    <submittedName>
        <fullName evidence="1">Uncharacterized protein</fullName>
    </submittedName>
</protein>
<dbReference type="GO" id="GO:0009626">
    <property type="term" value="P:plant-type hypersensitive response"/>
    <property type="evidence" value="ECO:0007669"/>
    <property type="project" value="TreeGrafter"/>
</dbReference>
<comment type="caution">
    <text evidence="1">The sequence shown here is derived from an EMBL/GenBank/DDBJ whole genome shotgun (WGS) entry which is preliminary data.</text>
</comment>
<name>A0A540KFH9_MALBA</name>
<organism evidence="1 2">
    <name type="scientific">Malus baccata</name>
    <name type="common">Siberian crab apple</name>
    <name type="synonym">Pyrus baccata</name>
    <dbReference type="NCBI Taxonomy" id="106549"/>
    <lineage>
        <taxon>Eukaryota</taxon>
        <taxon>Viridiplantae</taxon>
        <taxon>Streptophyta</taxon>
        <taxon>Embryophyta</taxon>
        <taxon>Tracheophyta</taxon>
        <taxon>Spermatophyta</taxon>
        <taxon>Magnoliopsida</taxon>
        <taxon>eudicotyledons</taxon>
        <taxon>Gunneridae</taxon>
        <taxon>Pentapetalae</taxon>
        <taxon>rosids</taxon>
        <taxon>fabids</taxon>
        <taxon>Rosales</taxon>
        <taxon>Rosaceae</taxon>
        <taxon>Amygdaloideae</taxon>
        <taxon>Maleae</taxon>
        <taxon>Malus</taxon>
    </lineage>
</organism>
<dbReference type="PANTHER" id="PTHR33199:SF4">
    <property type="entry name" value="OS02G0736300 PROTEIN"/>
    <property type="match status" value="1"/>
</dbReference>
<reference evidence="1 2" key="1">
    <citation type="journal article" date="2019" name="G3 (Bethesda)">
        <title>Sequencing of a Wild Apple (Malus baccata) Genome Unravels the Differences Between Cultivated and Wild Apple Species Regarding Disease Resistance and Cold Tolerance.</title>
        <authorList>
            <person name="Chen X."/>
        </authorList>
    </citation>
    <scope>NUCLEOTIDE SEQUENCE [LARGE SCALE GENOMIC DNA]</scope>
    <source>
        <strain evidence="2">cv. Shandingzi</strain>
        <tissue evidence="1">Leaves</tissue>
    </source>
</reference>
<evidence type="ECO:0000313" key="2">
    <source>
        <dbReference type="Proteomes" id="UP000315295"/>
    </source>
</evidence>
<keyword evidence="2" id="KW-1185">Reference proteome</keyword>
<dbReference type="InterPro" id="IPR044663">
    <property type="entry name" value="CAD1/NSL1-like"/>
</dbReference>
<dbReference type="EMBL" id="VIEB01001345">
    <property type="protein sequence ID" value="TQD72981.1"/>
    <property type="molecule type" value="Genomic_DNA"/>
</dbReference>
<proteinExistence type="predicted"/>